<dbReference type="Proteomes" id="UP001217417">
    <property type="component" value="Unassembled WGS sequence"/>
</dbReference>
<reference evidence="8" key="1">
    <citation type="submission" date="2023-03" db="EMBL/GenBank/DDBJ databases">
        <title>Near-Complete genome sequence of Lipomyces tetrasporous NRRL Y-64009, an oleaginous yeast capable of growing on lignocellulosic hydrolysates.</title>
        <authorList>
            <consortium name="Lawrence Berkeley National Laboratory"/>
            <person name="Jagtap S.S."/>
            <person name="Liu J.-J."/>
            <person name="Walukiewicz H.E."/>
            <person name="Pangilinan J."/>
            <person name="Lipzen A."/>
            <person name="Ahrendt S."/>
            <person name="Koriabine M."/>
            <person name="Cobaugh K."/>
            <person name="Salamov A."/>
            <person name="Yoshinaga Y."/>
            <person name="Ng V."/>
            <person name="Daum C."/>
            <person name="Grigoriev I.V."/>
            <person name="Slininger P.J."/>
            <person name="Dien B.S."/>
            <person name="Jin Y.-S."/>
            <person name="Rao C.V."/>
        </authorList>
    </citation>
    <scope>NUCLEOTIDE SEQUENCE</scope>
    <source>
        <strain evidence="8">NRRL Y-64009</strain>
    </source>
</reference>
<dbReference type="PROSITE" id="PS00463">
    <property type="entry name" value="ZN2_CY6_FUNGAL_1"/>
    <property type="match status" value="1"/>
</dbReference>
<dbReference type="CDD" id="cd00067">
    <property type="entry name" value="GAL4"/>
    <property type="match status" value="1"/>
</dbReference>
<organism evidence="8 9">
    <name type="scientific">Lipomyces tetrasporus</name>
    <dbReference type="NCBI Taxonomy" id="54092"/>
    <lineage>
        <taxon>Eukaryota</taxon>
        <taxon>Fungi</taxon>
        <taxon>Dikarya</taxon>
        <taxon>Ascomycota</taxon>
        <taxon>Saccharomycotina</taxon>
        <taxon>Lipomycetes</taxon>
        <taxon>Lipomycetales</taxon>
        <taxon>Lipomycetaceae</taxon>
        <taxon>Lipomyces</taxon>
    </lineage>
</organism>
<evidence type="ECO:0000259" key="7">
    <source>
        <dbReference type="PROSITE" id="PS50048"/>
    </source>
</evidence>
<feature type="compositionally biased region" description="Low complexity" evidence="6">
    <location>
        <begin position="115"/>
        <end position="125"/>
    </location>
</feature>
<keyword evidence="2" id="KW-0805">Transcription regulation</keyword>
<gene>
    <name evidence="8" type="ORF">POJ06DRAFT_200516</name>
</gene>
<comment type="subcellular location">
    <subcellularLocation>
        <location evidence="1">Nucleus</location>
    </subcellularLocation>
</comment>
<dbReference type="Gene3D" id="4.10.240.10">
    <property type="entry name" value="Zn(2)-C6 fungal-type DNA-binding domain"/>
    <property type="match status" value="1"/>
</dbReference>
<dbReference type="PANTHER" id="PTHR31845">
    <property type="entry name" value="FINGER DOMAIN PROTEIN, PUTATIVE-RELATED"/>
    <property type="match status" value="1"/>
</dbReference>
<feature type="region of interest" description="Disordered" evidence="6">
    <location>
        <begin position="102"/>
        <end position="142"/>
    </location>
</feature>
<evidence type="ECO:0000256" key="6">
    <source>
        <dbReference type="SAM" id="MobiDB-lite"/>
    </source>
</evidence>
<protein>
    <recommendedName>
        <fullName evidence="7">Zn(2)-C6 fungal-type domain-containing protein</fullName>
    </recommendedName>
</protein>
<proteinExistence type="predicted"/>
<keyword evidence="4" id="KW-0804">Transcription</keyword>
<feature type="domain" description="Zn(2)-C6 fungal-type" evidence="7">
    <location>
        <begin position="23"/>
        <end position="56"/>
    </location>
</feature>
<evidence type="ECO:0000256" key="4">
    <source>
        <dbReference type="ARBA" id="ARBA00023163"/>
    </source>
</evidence>
<evidence type="ECO:0000313" key="9">
    <source>
        <dbReference type="Proteomes" id="UP001217417"/>
    </source>
</evidence>
<dbReference type="RefSeq" id="XP_056041937.1">
    <property type="nucleotide sequence ID" value="XM_056185194.1"/>
</dbReference>
<dbReference type="GeneID" id="80880360"/>
<evidence type="ECO:0000256" key="5">
    <source>
        <dbReference type="ARBA" id="ARBA00023242"/>
    </source>
</evidence>
<dbReference type="InterPro" id="IPR036864">
    <property type="entry name" value="Zn2-C6_fun-type_DNA-bd_sf"/>
</dbReference>
<dbReference type="GO" id="GO:0000981">
    <property type="term" value="F:DNA-binding transcription factor activity, RNA polymerase II-specific"/>
    <property type="evidence" value="ECO:0007669"/>
    <property type="project" value="InterPro"/>
</dbReference>
<evidence type="ECO:0000256" key="1">
    <source>
        <dbReference type="ARBA" id="ARBA00004123"/>
    </source>
</evidence>
<dbReference type="GO" id="GO:0008270">
    <property type="term" value="F:zinc ion binding"/>
    <property type="evidence" value="ECO:0007669"/>
    <property type="project" value="InterPro"/>
</dbReference>
<dbReference type="InterPro" id="IPR001138">
    <property type="entry name" value="Zn2Cys6_DnaBD"/>
</dbReference>
<dbReference type="PANTHER" id="PTHR31845:SF10">
    <property type="entry name" value="ZN(II)2CYS6 TRANSCRIPTION FACTOR (EUROFUNG)"/>
    <property type="match status" value="1"/>
</dbReference>
<sequence length="641" mass="73229">MKNRPIALQRPIVPARSSGWGAACDSCARAKVRCHRSSPVVSSCDRCQSLNKNCTQQVTKPRKPRQSKPHFYSHRTAKLDNLLQSLKSGDTYTVLDSLHVPGDNDADYTSPADASSSSLTTKSPSQRQVEEDDVTNSPMPGFNSFARQPCTCRMTVDKEYLNPVEPDDTLLSIYTTQLSPRFPFVIIPPGTIASQLHREKPFLMKVIRMVASLRHRQSMWGQRHAVMRHIADAVIVRSERSLDLLQGILVFLGYYNYYCLAHGQLNSLTHMATSMVADLGLDRRTRPRPRSRYQAMDPDVPKDKTNEEKRAAVGVWYMCSNAALTFNKLDSPRYTRDMDQCLRELEEAAEYKLDETLVHLVRVQLLTERIFQFVQRSQLVYELPTTSLSPDMYISALEAELDKVQDSIPRRLKNDYLLSSHFSTARLRLLESHLANAETLTPAATAALETWFDKWLSIPVCYYFYMPIPGFGHLIYTVTMLARRARILVLARDESDSDTNNYAGDDLMLDVLEALAKRFESAREEMCAAHGGEWNNDLLDLAGRRLRVIGARIERWSNIVAANSRARQPRKDQPVYDGESQSEMVNEIDRWWPEQTHGPWMDEYHQDHWLWATNIFSGMDLDFGEYSSWATGSLENEVLRS</sequence>
<evidence type="ECO:0000313" key="8">
    <source>
        <dbReference type="EMBL" id="KAJ8098487.1"/>
    </source>
</evidence>
<dbReference type="PROSITE" id="PS50048">
    <property type="entry name" value="ZN2_CY6_FUNGAL_2"/>
    <property type="match status" value="1"/>
</dbReference>
<keyword evidence="5" id="KW-0539">Nucleus</keyword>
<dbReference type="GO" id="GO:0005634">
    <property type="term" value="C:nucleus"/>
    <property type="evidence" value="ECO:0007669"/>
    <property type="project" value="UniProtKB-SubCell"/>
</dbReference>
<dbReference type="SUPFAM" id="SSF57701">
    <property type="entry name" value="Zn2/Cys6 DNA-binding domain"/>
    <property type="match status" value="1"/>
</dbReference>
<evidence type="ECO:0000256" key="3">
    <source>
        <dbReference type="ARBA" id="ARBA00023125"/>
    </source>
</evidence>
<accession>A0AAD7QN71</accession>
<dbReference type="AlphaFoldDB" id="A0AAD7QN71"/>
<dbReference type="EMBL" id="JARPMG010000009">
    <property type="protein sequence ID" value="KAJ8098487.1"/>
    <property type="molecule type" value="Genomic_DNA"/>
</dbReference>
<keyword evidence="9" id="KW-1185">Reference proteome</keyword>
<evidence type="ECO:0000256" key="2">
    <source>
        <dbReference type="ARBA" id="ARBA00023015"/>
    </source>
</evidence>
<dbReference type="GO" id="GO:0000976">
    <property type="term" value="F:transcription cis-regulatory region binding"/>
    <property type="evidence" value="ECO:0007669"/>
    <property type="project" value="TreeGrafter"/>
</dbReference>
<name>A0AAD7QN71_9ASCO</name>
<keyword evidence="3" id="KW-0238">DNA-binding</keyword>
<comment type="caution">
    <text evidence="8">The sequence shown here is derived from an EMBL/GenBank/DDBJ whole genome shotgun (WGS) entry which is preliminary data.</text>
</comment>
<dbReference type="InterPro" id="IPR051089">
    <property type="entry name" value="prtT"/>
</dbReference>
<dbReference type="CDD" id="cd12148">
    <property type="entry name" value="fungal_TF_MHR"/>
    <property type="match status" value="1"/>
</dbReference>